<feature type="transmembrane region" description="Helical" evidence="1">
    <location>
        <begin position="424"/>
        <end position="445"/>
    </location>
</feature>
<name>A0A0P6Z1H9_9CHLR</name>
<accession>A0A0P6Z1H9</accession>
<evidence type="ECO:0008006" key="4">
    <source>
        <dbReference type="Google" id="ProtNLM"/>
    </source>
</evidence>
<keyword evidence="1" id="KW-1133">Transmembrane helix</keyword>
<dbReference type="EMBL" id="LGKP01000008">
    <property type="protein sequence ID" value="KPL90892.1"/>
    <property type="molecule type" value="Genomic_DNA"/>
</dbReference>
<feature type="transmembrane region" description="Helical" evidence="1">
    <location>
        <begin position="214"/>
        <end position="234"/>
    </location>
</feature>
<feature type="transmembrane region" description="Helical" evidence="1">
    <location>
        <begin position="172"/>
        <end position="193"/>
    </location>
</feature>
<feature type="transmembrane region" description="Helical" evidence="1">
    <location>
        <begin position="339"/>
        <end position="365"/>
    </location>
</feature>
<feature type="transmembrane region" description="Helical" evidence="1">
    <location>
        <begin position="279"/>
        <end position="299"/>
    </location>
</feature>
<feature type="transmembrane region" description="Helical" evidence="1">
    <location>
        <begin position="508"/>
        <end position="528"/>
    </location>
</feature>
<keyword evidence="3" id="KW-1185">Reference proteome</keyword>
<reference evidence="2 3" key="1">
    <citation type="submission" date="2015-07" db="EMBL/GenBank/DDBJ databases">
        <title>Whole genome sequence of Herpetosiphon geysericola DSM 7119.</title>
        <authorList>
            <person name="Hemp J."/>
            <person name="Ward L.M."/>
            <person name="Pace L.A."/>
            <person name="Fischer W.W."/>
        </authorList>
    </citation>
    <scope>NUCLEOTIDE SEQUENCE [LARGE SCALE GENOMIC DNA]</scope>
    <source>
        <strain evidence="2 3">DSM 7119</strain>
    </source>
</reference>
<dbReference type="Proteomes" id="UP000050277">
    <property type="component" value="Unassembled WGS sequence"/>
</dbReference>
<feature type="transmembrane region" description="Helical" evidence="1">
    <location>
        <begin position="33"/>
        <end position="53"/>
    </location>
</feature>
<organism evidence="2 3">
    <name type="scientific">Herpetosiphon geysericola</name>
    <dbReference type="NCBI Taxonomy" id="70996"/>
    <lineage>
        <taxon>Bacteria</taxon>
        <taxon>Bacillati</taxon>
        <taxon>Chloroflexota</taxon>
        <taxon>Chloroflexia</taxon>
        <taxon>Herpetosiphonales</taxon>
        <taxon>Herpetosiphonaceae</taxon>
        <taxon>Herpetosiphon</taxon>
    </lineage>
</organism>
<proteinExistence type="predicted"/>
<dbReference type="RefSeq" id="WP_054533065.1">
    <property type="nucleotide sequence ID" value="NZ_LGKP01000008.1"/>
</dbReference>
<comment type="caution">
    <text evidence="2">The sequence shown here is derived from an EMBL/GenBank/DDBJ whole genome shotgun (WGS) entry which is preliminary data.</text>
</comment>
<keyword evidence="1" id="KW-0472">Membrane</keyword>
<feature type="transmembrane region" description="Helical" evidence="1">
    <location>
        <begin position="6"/>
        <end position="26"/>
    </location>
</feature>
<feature type="transmembrane region" description="Helical" evidence="1">
    <location>
        <begin position="122"/>
        <end position="152"/>
    </location>
</feature>
<protein>
    <recommendedName>
        <fullName evidence="4">NADH:quinone oxidoreductase/Mrp antiporter membrane subunit domain-containing protein</fullName>
    </recommendedName>
</protein>
<feature type="transmembrane region" description="Helical" evidence="1">
    <location>
        <begin position="246"/>
        <end position="267"/>
    </location>
</feature>
<gene>
    <name evidence="2" type="ORF">SE18_03670</name>
</gene>
<feature type="transmembrane region" description="Helical" evidence="1">
    <location>
        <begin position="386"/>
        <end position="404"/>
    </location>
</feature>
<feature type="transmembrane region" description="Helical" evidence="1">
    <location>
        <begin position="466"/>
        <end position="488"/>
    </location>
</feature>
<dbReference type="STRING" id="70996.SE18_03670"/>
<feature type="transmembrane region" description="Helical" evidence="1">
    <location>
        <begin position="88"/>
        <end position="110"/>
    </location>
</feature>
<sequence>MNGQTLLTLAPFGLLMIIALGSWLTGQRLRTRLLGLIASGLALGALAIIWWLAQGDLPRDVGQRAWLTSYGVGPNPLMRSLLTLHLDGLSLLFASITLLLTSIGFAHLALALGRGLVGYGRLWSGIAIMVFGSLLGILAGDLLLLAFGWGLALLGSTLARQVVGSDDQRTPSALGMSGISGFAILVAILSQSVRPEDVLDGSFVMADIGVGQYLRTWLPLAVGVGIALGFPPFGRVLSDDEDTTPALHGLIISAGVPVLAVYTFLRFFGLNLGTWPETWFMGLSYVGALASIVGAAYALRATRFGPLVGWQAVAQWGNVAMALGRYKPNLPLGGEHNTAVVMATLTITVTTLVATMLGAMALGTLERRSGSDLIAKQPALGAPLRAAGLAYALATAAAVGLPALPSFWARRWLMDYTGAGGWSMGVFFVSSGLLLLSFIGSNALFWRVDPQRPVTPVDAGRANDGLLLGLSLPLIGLSLAPEILVWLLQPALRTLQAVPSPMDDLGSMSIGLRLSLALGFIILLFGCFRSHRQAMMPWTGGEQPDRDDGTAHLPAASSRMLSGLALLGNPRPALRQSHGILQGLSSRVAWVLQLFSGRYYLTGILIAAITIVLLLIQ</sequence>
<dbReference type="AlphaFoldDB" id="A0A0P6Z1H9"/>
<dbReference type="OrthoDB" id="9817006at2"/>
<feature type="transmembrane region" description="Helical" evidence="1">
    <location>
        <begin position="599"/>
        <end position="616"/>
    </location>
</feature>
<evidence type="ECO:0000313" key="2">
    <source>
        <dbReference type="EMBL" id="KPL90892.1"/>
    </source>
</evidence>
<keyword evidence="1" id="KW-0812">Transmembrane</keyword>
<evidence type="ECO:0000313" key="3">
    <source>
        <dbReference type="Proteomes" id="UP000050277"/>
    </source>
</evidence>
<evidence type="ECO:0000256" key="1">
    <source>
        <dbReference type="SAM" id="Phobius"/>
    </source>
</evidence>